<dbReference type="AlphaFoldDB" id="A0AAE3MLG8"/>
<dbReference type="Pfam" id="PF07593">
    <property type="entry name" value="UnbV_ASPIC"/>
    <property type="match status" value="1"/>
</dbReference>
<dbReference type="SUPFAM" id="SSF69318">
    <property type="entry name" value="Integrin alpha N-terminal domain"/>
    <property type="match status" value="2"/>
</dbReference>
<keyword evidence="4" id="KW-1185">Reference proteome</keyword>
<keyword evidence="1" id="KW-0732">Signal</keyword>
<organism evidence="3 4">
    <name type="scientific">Lentiprolixibacter aurantiacus</name>
    <dbReference type="NCBI Taxonomy" id="2993939"/>
    <lineage>
        <taxon>Bacteria</taxon>
        <taxon>Pseudomonadati</taxon>
        <taxon>Bacteroidota</taxon>
        <taxon>Flavobacteriia</taxon>
        <taxon>Flavobacteriales</taxon>
        <taxon>Flavobacteriaceae</taxon>
        <taxon>Lentiprolixibacter</taxon>
    </lineage>
</organism>
<protein>
    <submittedName>
        <fullName evidence="3">VCBS repeat-containing protein</fullName>
    </submittedName>
</protein>
<name>A0AAE3MLG8_9FLAO</name>
<dbReference type="InterPro" id="IPR011519">
    <property type="entry name" value="UnbV_ASPIC"/>
</dbReference>
<feature type="domain" description="ASPIC/UnbV" evidence="2">
    <location>
        <begin position="530"/>
        <end position="591"/>
    </location>
</feature>
<evidence type="ECO:0000259" key="2">
    <source>
        <dbReference type="Pfam" id="PF07593"/>
    </source>
</evidence>
<evidence type="ECO:0000313" key="3">
    <source>
        <dbReference type="EMBL" id="MCX2719593.1"/>
    </source>
</evidence>
<dbReference type="Proteomes" id="UP001207116">
    <property type="component" value="Unassembled WGS sequence"/>
</dbReference>
<dbReference type="EMBL" id="JAPFQP010000002">
    <property type="protein sequence ID" value="MCX2719593.1"/>
    <property type="molecule type" value="Genomic_DNA"/>
</dbReference>
<dbReference type="PANTHER" id="PTHR16026">
    <property type="entry name" value="CARTILAGE ACIDIC PROTEIN 1"/>
    <property type="match status" value="1"/>
</dbReference>
<dbReference type="RefSeq" id="WP_266012332.1">
    <property type="nucleotide sequence ID" value="NZ_JAPFQP010000002.1"/>
</dbReference>
<dbReference type="PANTHER" id="PTHR16026:SF0">
    <property type="entry name" value="CARTILAGE ACIDIC PROTEIN 1"/>
    <property type="match status" value="1"/>
</dbReference>
<dbReference type="Gene3D" id="2.130.10.130">
    <property type="entry name" value="Integrin alpha, N-terminal"/>
    <property type="match status" value="4"/>
</dbReference>
<reference evidence="3" key="1">
    <citation type="submission" date="2022-11" db="EMBL/GenBank/DDBJ databases">
        <title>The characterization of three novel Bacteroidetes species and genomic analysis of their roles in tidal elemental geochemical cycles.</title>
        <authorList>
            <person name="Ma K.-J."/>
        </authorList>
    </citation>
    <scope>NUCLEOTIDE SEQUENCE</scope>
    <source>
        <strain evidence="3">M415</strain>
    </source>
</reference>
<dbReference type="InterPro" id="IPR027039">
    <property type="entry name" value="Crtac1"/>
</dbReference>
<dbReference type="PROSITE" id="PS51257">
    <property type="entry name" value="PROKAR_LIPOPROTEIN"/>
    <property type="match status" value="1"/>
</dbReference>
<gene>
    <name evidence="3" type="ORF">OO016_08265</name>
</gene>
<dbReference type="InterPro" id="IPR028994">
    <property type="entry name" value="Integrin_alpha_N"/>
</dbReference>
<dbReference type="Pfam" id="PF13517">
    <property type="entry name" value="FG-GAP_3"/>
    <property type="match status" value="5"/>
</dbReference>
<evidence type="ECO:0000313" key="4">
    <source>
        <dbReference type="Proteomes" id="UP001207116"/>
    </source>
</evidence>
<accession>A0AAE3MLG8</accession>
<dbReference type="InterPro" id="IPR013517">
    <property type="entry name" value="FG-GAP"/>
</dbReference>
<proteinExistence type="predicted"/>
<sequence>MAKNIGGNVMADKKSLHPVFTFLLLGLLFSCAKPKQDQLFREVLPKDSGIVFTNTLTESYAHNMLMFSNFYTGAGVGVLDVNNDGLQDLLFGGNQVSSKLFLNKGGLRFQDITQNAGLETDRWITGISVVDINADGYDDIYLSVSGFINSGNTENLLFVNNKDNTFTEKAAVYGLNEKAQTTHTSFFDYDRDGDLDAFMAINPTDFTLYYMNRVKKPAVNGEATSTDRLYENLGNGKFREVSRKAGILFEGYSLGLNTSDFNGDGWIDIYVTNDFITNDILYLNKGDGTFENVLKTSLDVTSYASMGNDVADINNDGLLDLYTLDMLPEDSYREKTLVTTTNYNFYQMVLNMGYHPQFSRNVLQLNNGDGTFSEIGHLAGISRTDWSWSPLFVDFDNDGLKDLYVTNGFRRELGNLDYINYDEFSPFVNPGSDIKRQIEEINNTPGIPLANYSFKNQGDLNFVNTTKEWGFDKPTYSNGSAVGDFDNDGDMDLVISNIDMPAMFYENLSNGKDNHFVKVKLQYQGENLNGIGARVYLEGKDDQQLVELNPYRGYLSSCERTIHFGLGTAKGEKRLKVVWPNSEISYHEISQADSLLFIAYSDIVPVMEQKELPLTEPLFTDITDASGLNFVHSENTQVDFHQQFLLPHQHSKLGPGLAVADVNGDGIEDCFIGGAKGQSGRLFLQQRDGTFKNAGNSFDIQYEDMGCLFFDFDGDGDQDLYVASGGASAQGESDRFQDRLYENDGAGNFKRHQTALPEFNFSTAAVNAADFDEDGDLDLFVGGRVIPGSYPLTPPSFILVNEDGRFIDRTSEVAPELSEIGMVSQGIWSDFDADNDLDLIVVGEWMPVTVMENRDGKFVNKTEELQLGKTNGFWNSITPSDLNADGRIDYLLGNLGANNQYKIDEDTPLVLKAKDFDQNGSVDPILFKQYIDGFRPVPSRDAFLSQLPNMRLKYPNYESYALVDQENLFEDPEAWEADMELKSYTAHHSVLLNHGMDSLILSKLPNNSQFAPLFGALAIDVNADASDELFMTGNLFSNNVIDGPFCSFIGAYMEYSSDEIKVHRGNTKNGFVLKGDRKALGLIQMANGSLAVISTRNDDSLNLLQINVPFNTRKFRPEESKAIIRLANGKEIVREAYYGSGYLSHSSRVLLLPESWVEIRFFSREGLTRTINREDS</sequence>
<comment type="caution">
    <text evidence="3">The sequence shown here is derived from an EMBL/GenBank/DDBJ whole genome shotgun (WGS) entry which is preliminary data.</text>
</comment>
<evidence type="ECO:0000256" key="1">
    <source>
        <dbReference type="ARBA" id="ARBA00022729"/>
    </source>
</evidence>